<dbReference type="InterPro" id="IPR025406">
    <property type="entry name" value="DUF4132"/>
</dbReference>
<evidence type="ECO:0000313" key="2">
    <source>
        <dbReference type="EMBL" id="TDQ41827.1"/>
    </source>
</evidence>
<dbReference type="RefSeq" id="WP_211342572.1">
    <property type="nucleotide sequence ID" value="NZ_SNYM01000038.1"/>
</dbReference>
<comment type="caution">
    <text evidence="2">The sequence shown here is derived from an EMBL/GenBank/DDBJ whole genome shotgun (WGS) entry which is preliminary data.</text>
</comment>
<name>A0A4V6PWJ6_9GAMM</name>
<dbReference type="InterPro" id="IPR011989">
    <property type="entry name" value="ARM-like"/>
</dbReference>
<gene>
    <name evidence="2" type="ORF">EV696_1387</name>
</gene>
<sequence length="667" mass="74193">PPQTRCGAVLHVGQISMQIVEFSGSVLGANQQPGKEVRIITALSDGKAEVRAIAAQWLGRLRHSPAITALEAAVSKEKHDVAKGAMLDTLQLLGQPVEKYLDREALLKEAKKSLAKGLPKDLEWFPWSALPTVRWQDSGEPVNVDVIRWLLAQAVKQKSAEPNAVLRKYCAMFLPRDREAFGQFVLETWLAEDIKPIPAEEAMKRASSQAQSVHGWMTNSPQYYKDDPNFGRSVEELTAIYLPGFLRQPAGSAIGSKGLLAVAAACAAERAAAPVARYLKEYYGTRAAQGKALIAMLAWIEHPSATQLMLSVGNRFRTKSFQEEATRQAEALAERKGWSLAELADRTIPSAGFDETGVLDLSYGQRRFSARLLPDFKVELLNPDGKKISALPDPRQDDDAEQARDAKKAFSAAKKEIKTIVELQSSRLYEALCTEREWSFDDWSRYLNQHPIMRRLLQRLVWTASDGGAVIGTFRPLDDGTLTDCDDNELQLPSTSQIRVSHDSNLPAELVTKWQQHLIDYEITPLFQQFGKGSYALPAAKEKAQHISDFEGHLIEAFALRGRALKLGYTRGPAEDGGWFHVYEKRFPTLGLIAVLEFTGNPLPEENRTVALLNMSFVSAQGDAWQRSAERLSTVPNVLLSECYNDLRLIAAEGSGYDPEWQKKSEY</sequence>
<accession>A0A4V6PWJ6</accession>
<evidence type="ECO:0000259" key="1">
    <source>
        <dbReference type="Pfam" id="PF13569"/>
    </source>
</evidence>
<feature type="domain" description="DUF4132" evidence="1">
    <location>
        <begin position="385"/>
        <end position="569"/>
    </location>
</feature>
<dbReference type="InterPro" id="IPR016024">
    <property type="entry name" value="ARM-type_fold"/>
</dbReference>
<protein>
    <submittedName>
        <fullName evidence="2">Uncharacterized protein DUF4132</fullName>
    </submittedName>
</protein>
<dbReference type="Proteomes" id="UP000295375">
    <property type="component" value="Unassembled WGS sequence"/>
</dbReference>
<proteinExistence type="predicted"/>
<dbReference type="SUPFAM" id="SSF48371">
    <property type="entry name" value="ARM repeat"/>
    <property type="match status" value="1"/>
</dbReference>
<feature type="non-terminal residue" evidence="2">
    <location>
        <position position="1"/>
    </location>
</feature>
<keyword evidence="3" id="KW-1185">Reference proteome</keyword>
<reference evidence="2 3" key="1">
    <citation type="submission" date="2019-03" db="EMBL/GenBank/DDBJ databases">
        <title>Genomic Encyclopedia of Type Strains, Phase IV (KMG-IV): sequencing the most valuable type-strain genomes for metagenomic binning, comparative biology and taxonomic classification.</title>
        <authorList>
            <person name="Goeker M."/>
        </authorList>
    </citation>
    <scope>NUCLEOTIDE SEQUENCE [LARGE SCALE GENOMIC DNA]</scope>
    <source>
        <strain evidence="2 3">DSM 103792</strain>
    </source>
</reference>
<organism evidence="2 3">
    <name type="scientific">Permianibacter aggregans</name>
    <dbReference type="NCBI Taxonomy" id="1510150"/>
    <lineage>
        <taxon>Bacteria</taxon>
        <taxon>Pseudomonadati</taxon>
        <taxon>Pseudomonadota</taxon>
        <taxon>Gammaproteobacteria</taxon>
        <taxon>Pseudomonadales</taxon>
        <taxon>Pseudomonadaceae</taxon>
        <taxon>Permianibacter</taxon>
    </lineage>
</organism>
<dbReference type="AlphaFoldDB" id="A0A4V6PWJ6"/>
<dbReference type="Gene3D" id="1.25.10.10">
    <property type="entry name" value="Leucine-rich Repeat Variant"/>
    <property type="match status" value="1"/>
</dbReference>
<dbReference type="Pfam" id="PF13569">
    <property type="entry name" value="DUF4132"/>
    <property type="match status" value="1"/>
</dbReference>
<dbReference type="EMBL" id="SNYM01000038">
    <property type="protein sequence ID" value="TDQ41827.1"/>
    <property type="molecule type" value="Genomic_DNA"/>
</dbReference>
<evidence type="ECO:0000313" key="3">
    <source>
        <dbReference type="Proteomes" id="UP000295375"/>
    </source>
</evidence>